<evidence type="ECO:0000313" key="1">
    <source>
        <dbReference type="EMBL" id="TBW40104.1"/>
    </source>
</evidence>
<accession>A0A4V2KU57</accession>
<dbReference type="InterPro" id="IPR038555">
    <property type="entry name" value="Zincin_1_sf"/>
</dbReference>
<dbReference type="GO" id="GO:0006508">
    <property type="term" value="P:proteolysis"/>
    <property type="evidence" value="ECO:0007669"/>
    <property type="project" value="UniProtKB-KW"/>
</dbReference>
<proteinExistence type="predicted"/>
<dbReference type="InterPro" id="IPR010428">
    <property type="entry name" value="Zincin_1"/>
</dbReference>
<evidence type="ECO:0000313" key="2">
    <source>
        <dbReference type="Proteomes" id="UP000292781"/>
    </source>
</evidence>
<name>A0A4V2KU57_9HYPH</name>
<organism evidence="1 2">
    <name type="scientific">Siculibacillus lacustris</name>
    <dbReference type="NCBI Taxonomy" id="1549641"/>
    <lineage>
        <taxon>Bacteria</taxon>
        <taxon>Pseudomonadati</taxon>
        <taxon>Pseudomonadota</taxon>
        <taxon>Alphaproteobacteria</taxon>
        <taxon>Hyphomicrobiales</taxon>
        <taxon>Ancalomicrobiaceae</taxon>
        <taxon>Siculibacillus</taxon>
    </lineage>
</organism>
<dbReference type="OrthoDB" id="9806895at2"/>
<reference evidence="1 2" key="1">
    <citation type="submission" date="2019-02" db="EMBL/GenBank/DDBJ databases">
        <title>Siculibacillus lacustris gen. nov., sp. nov., a new rosette-forming bacterium isolated from a freshwater crater lake (Lake St. Ana, Romania).</title>
        <authorList>
            <person name="Felfoldi T."/>
            <person name="Marton Z."/>
            <person name="Szabo A."/>
            <person name="Mentes A."/>
            <person name="Boka K."/>
            <person name="Marialigeti K."/>
            <person name="Mathe I."/>
            <person name="Koncz M."/>
            <person name="Schumann P."/>
            <person name="Toth E."/>
        </authorList>
    </citation>
    <scope>NUCLEOTIDE SEQUENCE [LARGE SCALE GENOMIC DNA]</scope>
    <source>
        <strain evidence="1 2">SA-279</strain>
    </source>
</reference>
<dbReference type="SUPFAM" id="SSF55486">
    <property type="entry name" value="Metalloproteases ('zincins'), catalytic domain"/>
    <property type="match status" value="1"/>
</dbReference>
<keyword evidence="1" id="KW-0378">Hydrolase</keyword>
<dbReference type="AlphaFoldDB" id="A0A4V2KU57"/>
<keyword evidence="2" id="KW-1185">Reference proteome</keyword>
<keyword evidence="1" id="KW-0645">Protease</keyword>
<dbReference type="CDD" id="cd12952">
    <property type="entry name" value="MMP_ACEL2062"/>
    <property type="match status" value="1"/>
</dbReference>
<dbReference type="RefSeq" id="WP_131306983.1">
    <property type="nucleotide sequence ID" value="NZ_SJFN01000005.1"/>
</dbReference>
<dbReference type="EMBL" id="SJFN01000005">
    <property type="protein sequence ID" value="TBW40104.1"/>
    <property type="molecule type" value="Genomic_DNA"/>
</dbReference>
<protein>
    <submittedName>
        <fullName evidence="1">Zn-dependent protease</fullName>
    </submittedName>
</protein>
<comment type="caution">
    <text evidence="1">The sequence shown here is derived from an EMBL/GenBank/DDBJ whole genome shotgun (WGS) entry which is preliminary data.</text>
</comment>
<dbReference type="Proteomes" id="UP000292781">
    <property type="component" value="Unassembled WGS sequence"/>
</dbReference>
<gene>
    <name evidence="1" type="ORF">EYW49_05415</name>
</gene>
<dbReference type="GO" id="GO:0008233">
    <property type="term" value="F:peptidase activity"/>
    <property type="evidence" value="ECO:0007669"/>
    <property type="project" value="UniProtKB-KW"/>
</dbReference>
<sequence length="141" mass="15686">MIAAVDWAHLEAPDLDTFEALAAAAHAALPPEFRRLTGDVTIAVAEFPDDEVVEEMDLESPFDILGLFQGTGLPQRGAVAATGQMPNRIWLYRRPILDWWAENGETLETIVTHVLIHEIGHHFGFSDDDMEAIERRAGDHD</sequence>
<dbReference type="Gene3D" id="3.30.2010.20">
    <property type="match status" value="1"/>
</dbReference>
<dbReference type="Pfam" id="PF06262">
    <property type="entry name" value="Zincin_1"/>
    <property type="match status" value="1"/>
</dbReference>